<keyword evidence="2" id="KW-1185">Reference proteome</keyword>
<reference evidence="1 2" key="1">
    <citation type="submission" date="2022-04" db="EMBL/GenBank/DDBJ databases">
        <title>Positive selection, recombination, and allopatry shape intraspecific diversity of widespread and dominant cyanobacteria.</title>
        <authorList>
            <person name="Wei J."/>
            <person name="Shu W."/>
            <person name="Hu C."/>
        </authorList>
    </citation>
    <scope>NUCLEOTIDE SEQUENCE [LARGE SCALE GENOMIC DNA]</scope>
    <source>
        <strain evidence="1 2">DQ-A4</strain>
    </source>
</reference>
<proteinExistence type="predicted"/>
<gene>
    <name evidence="1" type="ORF">NC992_23375</name>
</gene>
<dbReference type="Proteomes" id="UP001482513">
    <property type="component" value="Unassembled WGS sequence"/>
</dbReference>
<evidence type="ECO:0000313" key="2">
    <source>
        <dbReference type="Proteomes" id="UP001482513"/>
    </source>
</evidence>
<dbReference type="Pfam" id="PF14076">
    <property type="entry name" value="DUF4258"/>
    <property type="match status" value="1"/>
</dbReference>
<protein>
    <submittedName>
        <fullName evidence="1">DUF4258 domain-containing protein</fullName>
    </submittedName>
</protein>
<evidence type="ECO:0000313" key="1">
    <source>
        <dbReference type="EMBL" id="MEP0949835.1"/>
    </source>
</evidence>
<accession>A0ABV0KB98</accession>
<sequence>MDYQKVVFSGHAVKQMFQRKISRDEVKAVLDYGEVIAEYPEDRPYPSYLMLNMVSQRPIHAVVAKDAETQTIYVVTVYEPDVELWQADFKTRKKV</sequence>
<name>A0ABV0KB98_9CYAN</name>
<dbReference type="RefSeq" id="WP_190697729.1">
    <property type="nucleotide sequence ID" value="NZ_JAMPKX010000016.1"/>
</dbReference>
<dbReference type="EMBL" id="JAMPKX010000016">
    <property type="protein sequence ID" value="MEP0949835.1"/>
    <property type="molecule type" value="Genomic_DNA"/>
</dbReference>
<comment type="caution">
    <text evidence="1">The sequence shown here is derived from an EMBL/GenBank/DDBJ whole genome shotgun (WGS) entry which is preliminary data.</text>
</comment>
<dbReference type="InterPro" id="IPR025354">
    <property type="entry name" value="DUF4258"/>
</dbReference>
<organism evidence="1 2">
    <name type="scientific">Leptolyngbya subtilissima DQ-A4</name>
    <dbReference type="NCBI Taxonomy" id="2933933"/>
    <lineage>
        <taxon>Bacteria</taxon>
        <taxon>Bacillati</taxon>
        <taxon>Cyanobacteriota</taxon>
        <taxon>Cyanophyceae</taxon>
        <taxon>Leptolyngbyales</taxon>
        <taxon>Leptolyngbyaceae</taxon>
        <taxon>Leptolyngbya group</taxon>
        <taxon>Leptolyngbya</taxon>
    </lineage>
</organism>